<dbReference type="GO" id="GO:0008761">
    <property type="term" value="F:UDP-N-acetylglucosamine 2-epimerase activity"/>
    <property type="evidence" value="ECO:0007669"/>
    <property type="project" value="UniProtKB-EC"/>
</dbReference>
<reference evidence="3" key="1">
    <citation type="submission" date="2020-09" db="EMBL/GenBank/DDBJ databases">
        <title>Taishania pollutisoli gen. nov., sp. nov., Isolated from Tetrabromobisphenol A-Contaminated Soil.</title>
        <authorList>
            <person name="Chen Q."/>
        </authorList>
    </citation>
    <scope>NUCLEOTIDE SEQUENCE</scope>
    <source>
        <strain evidence="3">CZZ-1</strain>
    </source>
</reference>
<organism evidence="3 4">
    <name type="scientific">Taishania pollutisoli</name>
    <dbReference type="NCBI Taxonomy" id="2766479"/>
    <lineage>
        <taxon>Bacteria</taxon>
        <taxon>Pseudomonadati</taxon>
        <taxon>Bacteroidota</taxon>
        <taxon>Flavobacteriia</taxon>
        <taxon>Flavobacteriales</taxon>
        <taxon>Crocinitomicaceae</taxon>
        <taxon>Taishania</taxon>
    </lineage>
</organism>
<comment type="caution">
    <text evidence="3">The sequence shown here is derived from an EMBL/GenBank/DDBJ whole genome shotgun (WGS) entry which is preliminary data.</text>
</comment>
<protein>
    <submittedName>
        <fullName evidence="3">UDP-N-acetylglucosamine 2-epimerase (Non-hydrolyzing)</fullName>
        <ecNumber evidence="3">5.1.3.14</ecNumber>
    </submittedName>
</protein>
<dbReference type="PANTHER" id="PTHR43174">
    <property type="entry name" value="UDP-N-ACETYLGLUCOSAMINE 2-EPIMERASE"/>
    <property type="match status" value="1"/>
</dbReference>
<keyword evidence="4" id="KW-1185">Reference proteome</keyword>
<evidence type="ECO:0000256" key="1">
    <source>
        <dbReference type="RuleBase" id="RU003513"/>
    </source>
</evidence>
<dbReference type="Proteomes" id="UP000652681">
    <property type="component" value="Unassembled WGS sequence"/>
</dbReference>
<dbReference type="Pfam" id="PF02350">
    <property type="entry name" value="Epimerase_2"/>
    <property type="match status" value="1"/>
</dbReference>
<dbReference type="EMBL" id="JACVEL010000001">
    <property type="protein sequence ID" value="MBC9810879.1"/>
    <property type="molecule type" value="Genomic_DNA"/>
</dbReference>
<comment type="similarity">
    <text evidence="1">Belongs to the UDP-N-acetylglucosamine 2-epimerase family.</text>
</comment>
<keyword evidence="1 3" id="KW-0413">Isomerase</keyword>
<dbReference type="CDD" id="cd03786">
    <property type="entry name" value="GTB_UDP-GlcNAc_2-Epimerase"/>
    <property type="match status" value="1"/>
</dbReference>
<name>A0A8J6P3R6_9FLAO</name>
<dbReference type="InterPro" id="IPR029767">
    <property type="entry name" value="WecB-like"/>
</dbReference>
<accession>A0A8J6P3R6</accession>
<dbReference type="SUPFAM" id="SSF53756">
    <property type="entry name" value="UDP-Glycosyltransferase/glycogen phosphorylase"/>
    <property type="match status" value="1"/>
</dbReference>
<feature type="domain" description="UDP-N-acetylglucosamine 2-epimerase" evidence="2">
    <location>
        <begin position="30"/>
        <end position="377"/>
    </location>
</feature>
<dbReference type="AlphaFoldDB" id="A0A8J6P3R6"/>
<dbReference type="RefSeq" id="WP_216713170.1">
    <property type="nucleotide sequence ID" value="NZ_JACVEL010000001.1"/>
</dbReference>
<proteinExistence type="inferred from homology"/>
<dbReference type="Gene3D" id="3.40.50.2000">
    <property type="entry name" value="Glycogen Phosphorylase B"/>
    <property type="match status" value="2"/>
</dbReference>
<evidence type="ECO:0000313" key="3">
    <source>
        <dbReference type="EMBL" id="MBC9810879.1"/>
    </source>
</evidence>
<gene>
    <name evidence="3" type="primary">wecB</name>
    <name evidence="3" type="ORF">H9Y05_00175</name>
</gene>
<dbReference type="NCBIfam" id="TIGR00236">
    <property type="entry name" value="wecB"/>
    <property type="match status" value="1"/>
</dbReference>
<dbReference type="EC" id="5.1.3.14" evidence="3"/>
<dbReference type="InterPro" id="IPR003331">
    <property type="entry name" value="UDP_GlcNAc_Epimerase_2_dom"/>
</dbReference>
<dbReference type="PANTHER" id="PTHR43174:SF1">
    <property type="entry name" value="UDP-N-ACETYLGLUCOSAMINE 2-EPIMERASE"/>
    <property type="match status" value="1"/>
</dbReference>
<sequence length="381" mass="42360">MKKIVTVIGARPQIIKASAISRAIQHQFQHQLKEVIVHTGQHYDSNMSELFFDELQIPKPAYNLNTGSGTHGVQTAKMLEGLEGIFEQEQPHAVLVYGDTNSTLAGALAAVKLHIPVIHVEAGLRSFNKSMPEEINRITSDHMSTLLFTPTTAGLTNLKEEGFCLESHGPVSLDAPAVYQCGDIMYDNSLYFSAVSDERSTILSRYALTKEQFILCTIHRDSNTDRPENLMSIFKALLEIQKQSGQKIILPLHPRTKTKLNTNNEEEVYRAFMNNPAIILIEPVGFLDVIALEKNASVVITDSGGLQKEAYFFKRPCIILRPQTEWIEIVENGNAILADADTGKIVDAFHSLTQKTDFSFPELYGDGNAAPFICEKIITDL</sequence>
<evidence type="ECO:0000259" key="2">
    <source>
        <dbReference type="Pfam" id="PF02350"/>
    </source>
</evidence>
<evidence type="ECO:0000313" key="4">
    <source>
        <dbReference type="Proteomes" id="UP000652681"/>
    </source>
</evidence>